<feature type="chain" id="PRO_5045105972" evidence="1">
    <location>
        <begin position="28"/>
        <end position="132"/>
    </location>
</feature>
<reference evidence="2 3" key="1">
    <citation type="journal article" date="2024" name="Chem. Sci.">
        <title>Discovery of megapolipeptins by genome mining of a Burkholderiales bacteria collection.</title>
        <authorList>
            <person name="Paulo B.S."/>
            <person name="Recchia M.J.J."/>
            <person name="Lee S."/>
            <person name="Fergusson C.H."/>
            <person name="Romanowski S.B."/>
            <person name="Hernandez A."/>
            <person name="Krull N."/>
            <person name="Liu D.Y."/>
            <person name="Cavanagh H."/>
            <person name="Bos A."/>
            <person name="Gray C.A."/>
            <person name="Murphy B.T."/>
            <person name="Linington R.G."/>
            <person name="Eustaquio A.S."/>
        </authorList>
    </citation>
    <scope>NUCLEOTIDE SEQUENCE [LARGE SCALE GENOMIC DNA]</scope>
    <source>
        <strain evidence="2 3">RL21-008-BIB-A</strain>
    </source>
</reference>
<dbReference type="Proteomes" id="UP001629246">
    <property type="component" value="Unassembled WGS sequence"/>
</dbReference>
<accession>A0ABW9AF58</accession>
<sequence length="132" mass="13822">MINKKHAKAVIFMAIGLNLHSIGNLWAATPIGQVDVSAIVTEKCRIDFSEGSADFFQSCSSGDGLATTRASNVLGSVAAAEATVDPYYLDRDPDTLLAASAAGAANELGAQRSATAAADRRRRAPKVVTIHY</sequence>
<dbReference type="EMBL" id="JAQQFM010000008">
    <property type="protein sequence ID" value="MFL9926413.1"/>
    <property type="molecule type" value="Genomic_DNA"/>
</dbReference>
<proteinExistence type="predicted"/>
<keyword evidence="1" id="KW-0732">Signal</keyword>
<protein>
    <submittedName>
        <fullName evidence="2">Uncharacterized protein</fullName>
    </submittedName>
</protein>
<gene>
    <name evidence="2" type="ORF">PQR62_19205</name>
</gene>
<name>A0ABW9AF58_9BURK</name>
<dbReference type="RefSeq" id="WP_408159616.1">
    <property type="nucleotide sequence ID" value="NZ_JAQQFM010000008.1"/>
</dbReference>
<evidence type="ECO:0000256" key="1">
    <source>
        <dbReference type="SAM" id="SignalP"/>
    </source>
</evidence>
<feature type="signal peptide" evidence="1">
    <location>
        <begin position="1"/>
        <end position="27"/>
    </location>
</feature>
<comment type="caution">
    <text evidence="2">The sequence shown here is derived from an EMBL/GenBank/DDBJ whole genome shotgun (WGS) entry which is preliminary data.</text>
</comment>
<organism evidence="2 3">
    <name type="scientific">Herbaspirillum lusitanum</name>
    <dbReference type="NCBI Taxonomy" id="213312"/>
    <lineage>
        <taxon>Bacteria</taxon>
        <taxon>Pseudomonadati</taxon>
        <taxon>Pseudomonadota</taxon>
        <taxon>Betaproteobacteria</taxon>
        <taxon>Burkholderiales</taxon>
        <taxon>Oxalobacteraceae</taxon>
        <taxon>Herbaspirillum</taxon>
    </lineage>
</organism>
<evidence type="ECO:0000313" key="2">
    <source>
        <dbReference type="EMBL" id="MFL9926413.1"/>
    </source>
</evidence>
<keyword evidence="3" id="KW-1185">Reference proteome</keyword>
<evidence type="ECO:0000313" key="3">
    <source>
        <dbReference type="Proteomes" id="UP001629246"/>
    </source>
</evidence>